<dbReference type="InterPro" id="IPR009604">
    <property type="entry name" value="LsmAD_domain"/>
</dbReference>
<feature type="region of interest" description="Disordered" evidence="1">
    <location>
        <begin position="531"/>
        <end position="550"/>
    </location>
</feature>
<feature type="region of interest" description="Disordered" evidence="1">
    <location>
        <begin position="356"/>
        <end position="379"/>
    </location>
</feature>
<evidence type="ECO:0000256" key="1">
    <source>
        <dbReference type="SAM" id="MobiDB-lite"/>
    </source>
</evidence>
<dbReference type="SMART" id="SM01272">
    <property type="entry name" value="LsmAD"/>
    <property type="match status" value="1"/>
</dbReference>
<protein>
    <recommendedName>
        <fullName evidence="2">LsmAD domain-containing protein</fullName>
    </recommendedName>
</protein>
<dbReference type="PANTHER" id="PTHR12854:SF7">
    <property type="entry name" value="ATAXIN-2 HOMOLOG"/>
    <property type="match status" value="1"/>
</dbReference>
<feature type="domain" description="LsmAD" evidence="2">
    <location>
        <begin position="218"/>
        <end position="289"/>
    </location>
</feature>
<dbReference type="Pfam" id="PF14438">
    <property type="entry name" value="SM-ATX"/>
    <property type="match status" value="1"/>
</dbReference>
<feature type="region of interest" description="Disordered" evidence="1">
    <location>
        <begin position="411"/>
        <end position="520"/>
    </location>
</feature>
<feature type="compositionally biased region" description="Basic and acidic residues" evidence="1">
    <location>
        <begin position="19"/>
        <end position="31"/>
    </location>
</feature>
<dbReference type="Pfam" id="PF06741">
    <property type="entry name" value="LsmAD"/>
    <property type="match status" value="1"/>
</dbReference>
<dbReference type="InterPro" id="IPR045117">
    <property type="entry name" value="ATXN2-like"/>
</dbReference>
<dbReference type="GO" id="GO:0010494">
    <property type="term" value="C:cytoplasmic stress granule"/>
    <property type="evidence" value="ECO:0007669"/>
    <property type="project" value="TreeGrafter"/>
</dbReference>
<name>A0A8K0HGP2_9ROSA</name>
<dbReference type="EMBL" id="VOIH02000003">
    <property type="protein sequence ID" value="KAF3452065.1"/>
    <property type="molecule type" value="Genomic_DNA"/>
</dbReference>
<keyword evidence="4" id="KW-1185">Reference proteome</keyword>
<evidence type="ECO:0000313" key="3">
    <source>
        <dbReference type="EMBL" id="KAF3452065.1"/>
    </source>
</evidence>
<organism evidence="3 4">
    <name type="scientific">Rhamnella rubrinervis</name>
    <dbReference type="NCBI Taxonomy" id="2594499"/>
    <lineage>
        <taxon>Eukaryota</taxon>
        <taxon>Viridiplantae</taxon>
        <taxon>Streptophyta</taxon>
        <taxon>Embryophyta</taxon>
        <taxon>Tracheophyta</taxon>
        <taxon>Spermatophyta</taxon>
        <taxon>Magnoliopsida</taxon>
        <taxon>eudicotyledons</taxon>
        <taxon>Gunneridae</taxon>
        <taxon>Pentapetalae</taxon>
        <taxon>rosids</taxon>
        <taxon>fabids</taxon>
        <taxon>Rosales</taxon>
        <taxon>Rhamnaceae</taxon>
        <taxon>rhamnoid group</taxon>
        <taxon>Rhamneae</taxon>
        <taxon>Rhamnella</taxon>
    </lineage>
</organism>
<evidence type="ECO:0000259" key="2">
    <source>
        <dbReference type="SMART" id="SM01272"/>
    </source>
</evidence>
<gene>
    <name evidence="3" type="ORF">FNV43_RR08161</name>
</gene>
<dbReference type="PANTHER" id="PTHR12854">
    <property type="entry name" value="ATAXIN 2-RELATED"/>
    <property type="match status" value="1"/>
</dbReference>
<dbReference type="GO" id="GO:0003729">
    <property type="term" value="F:mRNA binding"/>
    <property type="evidence" value="ECO:0007669"/>
    <property type="project" value="TreeGrafter"/>
</dbReference>
<reference evidence="3" key="1">
    <citation type="submission" date="2020-03" db="EMBL/GenBank/DDBJ databases">
        <title>A high-quality chromosome-level genome assembly of a woody plant with both climbing and erect habits, Rhamnella rubrinervis.</title>
        <authorList>
            <person name="Lu Z."/>
            <person name="Yang Y."/>
            <person name="Zhu X."/>
            <person name="Sun Y."/>
        </authorList>
    </citation>
    <scope>NUCLEOTIDE SEQUENCE</scope>
    <source>
        <strain evidence="3">BYM</strain>
        <tissue evidence="3">Leaf</tissue>
    </source>
</reference>
<feature type="compositionally biased region" description="Polar residues" evidence="1">
    <location>
        <begin position="32"/>
        <end position="47"/>
    </location>
</feature>
<feature type="compositionally biased region" description="Polar residues" evidence="1">
    <location>
        <begin position="436"/>
        <end position="448"/>
    </location>
</feature>
<accession>A0A8K0HGP2</accession>
<feature type="compositionally biased region" description="Low complexity" evidence="1">
    <location>
        <begin position="484"/>
        <end position="515"/>
    </location>
</feature>
<dbReference type="AlphaFoldDB" id="A0A8K0HGP2"/>
<evidence type="ECO:0000313" key="4">
    <source>
        <dbReference type="Proteomes" id="UP000796880"/>
    </source>
</evidence>
<dbReference type="GO" id="GO:0034063">
    <property type="term" value="P:stress granule assembly"/>
    <property type="evidence" value="ECO:0007669"/>
    <property type="project" value="TreeGrafter"/>
</dbReference>
<dbReference type="OrthoDB" id="2275718at2759"/>
<dbReference type="Proteomes" id="UP000796880">
    <property type="component" value="Unassembled WGS sequence"/>
</dbReference>
<sequence length="657" mass="71495">MNMQRAVHPRSSTNGFGRRRGEREVGTRAENKSQSGKSNAGRLTSAGSKVGGYESPSRDRLIYLATCLIGHTVEVQVKNGSIYSGIFHATNSEKDFGITLRMARMMKDGSLRGQKAVAESVSKALSKTLIIPAKELVQVIAKDVSITRDGLLNEVQGEKQQEIMIDSSISQSRQAEVERELEPWVPDEDVPHCPELENIFNGPWNRGWDQFETNEALFGVKSTFDEELYTTKLERGPKMRELEKKAERIAREIEGEETHDLHLAEERGMHLSESIDIDEETRFSSVYRGKMIDDGSYEENEDILFDSHNDETFGGSSASTVENSIDWTSGKSYDVARVSSSSCAVDEANAGMDLRRSGSYDRARQLASESPCKNLPSTTNERIQENLLSEHGGTNNGTEFVEKQAVIEDTQVSKPDDSLPPLDGKKDSSDKGGLSPNATSYAPSNVSLKSHEKTSSPGDLGEGSVTGKAHGQTQNVNSHGRPGSSASCSSDCAVAASASSGPGLSPSSSVGSLSSEKSTLNPHAKEFKLNPHAKSFVPSQNPVRPPSPVSDGSYYFPPAVQQIPPMPVGIGIGPSYVPQSVMYNPQVGPMHPPQAYFHPNGPQYGQQMLVGHPRQVVYMPSYQPFMIDGLEQLINLGCLLFTGNAIQRKRLLTSLVA</sequence>
<feature type="region of interest" description="Disordered" evidence="1">
    <location>
        <begin position="1"/>
        <end position="54"/>
    </location>
</feature>
<proteinExistence type="predicted"/>
<comment type="caution">
    <text evidence="3">The sequence shown here is derived from an EMBL/GenBank/DDBJ whole genome shotgun (WGS) entry which is preliminary data.</text>
</comment>
<dbReference type="InterPro" id="IPR025852">
    <property type="entry name" value="SM_dom_ATX"/>
</dbReference>